<protein>
    <submittedName>
        <fullName evidence="7">Membrane protein</fullName>
    </submittedName>
</protein>
<sequence length="451" mass="48393">MKSWFKDGVLRAVLRNAGYLGSTKLIGAVLGLGALICAGRGMTTAEFGTLMLIHTYALGAGALTKFQSWQMILRYGAPALQRGDWKLPEAAIRFGFGLDIASGTIGMTLAMIVLPFFGHWFGITQNHTLIALAYCTLIPTMSCATPTGVLRLMDRFDLIAGQQIVTPLLRAVGAVVSWAFSLGFPFFVLSWYIADIMGDMILWVLTAQELRQHKMLKALRPSLIEAPAKLPGVWNFVWLTNLNTTLDACWSPVGNLIVGGMLGPSAAGLYKISSTLLDSAVKPARMLEKGFYPEIMRLDPSSRQPWQLALRTGLLSGAIGLGVVLVILIGGQPFIGLFGPRYAAAATLMAIMSPALVISMTGFPLESLLYMAGRLKAVLIAQVISVTLYMGTLVIMAQTFGLYGAGIAYVAGTFLLTLLSLIPTILSYVRRQHIVSPTIATAKGVPSSSGN</sequence>
<keyword evidence="3 6" id="KW-0812">Transmembrane</keyword>
<evidence type="ECO:0000256" key="6">
    <source>
        <dbReference type="SAM" id="Phobius"/>
    </source>
</evidence>
<evidence type="ECO:0000256" key="4">
    <source>
        <dbReference type="ARBA" id="ARBA00022989"/>
    </source>
</evidence>
<proteinExistence type="predicted"/>
<dbReference type="AlphaFoldDB" id="A0A511AW45"/>
<evidence type="ECO:0000313" key="7">
    <source>
        <dbReference type="EMBL" id="GEK92364.1"/>
    </source>
</evidence>
<organism evidence="7 8">
    <name type="scientific">Gluconobacter wancherniae NBRC 103581</name>
    <dbReference type="NCBI Taxonomy" id="656744"/>
    <lineage>
        <taxon>Bacteria</taxon>
        <taxon>Pseudomonadati</taxon>
        <taxon>Pseudomonadota</taxon>
        <taxon>Alphaproteobacteria</taxon>
        <taxon>Acetobacterales</taxon>
        <taxon>Acetobacteraceae</taxon>
        <taxon>Gluconobacter</taxon>
    </lineage>
</organism>
<feature type="transmembrane region" description="Helical" evidence="6">
    <location>
        <begin position="406"/>
        <end position="429"/>
    </location>
</feature>
<dbReference type="RefSeq" id="WP_146793037.1">
    <property type="nucleotide sequence ID" value="NZ_BARC01000005.1"/>
</dbReference>
<keyword evidence="4 6" id="KW-1133">Transmembrane helix</keyword>
<gene>
    <name evidence="7" type="ORF">GWA01_01340</name>
</gene>
<reference evidence="7 8" key="1">
    <citation type="submission" date="2019-07" db="EMBL/GenBank/DDBJ databases">
        <title>Whole genome shotgun sequence of Gluconobacter wancherniae NBRC 103581.</title>
        <authorList>
            <person name="Hosoyama A."/>
            <person name="Uohara A."/>
            <person name="Ohji S."/>
            <person name="Ichikawa N."/>
        </authorList>
    </citation>
    <scope>NUCLEOTIDE SEQUENCE [LARGE SCALE GENOMIC DNA]</scope>
    <source>
        <strain evidence="7 8">NBRC 103581</strain>
    </source>
</reference>
<feature type="transmembrane region" description="Helical" evidence="6">
    <location>
        <begin position="342"/>
        <end position="365"/>
    </location>
</feature>
<evidence type="ECO:0000256" key="3">
    <source>
        <dbReference type="ARBA" id="ARBA00022692"/>
    </source>
</evidence>
<feature type="transmembrane region" description="Helical" evidence="6">
    <location>
        <begin position="129"/>
        <end position="152"/>
    </location>
</feature>
<keyword evidence="2" id="KW-1003">Cell membrane</keyword>
<dbReference type="EMBL" id="BJUZ01000001">
    <property type="protein sequence ID" value="GEK92364.1"/>
    <property type="molecule type" value="Genomic_DNA"/>
</dbReference>
<comment type="subcellular location">
    <subcellularLocation>
        <location evidence="1">Cell membrane</location>
        <topology evidence="1">Multi-pass membrane protein</topology>
    </subcellularLocation>
</comment>
<name>A0A511AW45_9PROT</name>
<evidence type="ECO:0000256" key="1">
    <source>
        <dbReference type="ARBA" id="ARBA00004651"/>
    </source>
</evidence>
<dbReference type="OrthoDB" id="493991at2"/>
<dbReference type="PANTHER" id="PTHR30250">
    <property type="entry name" value="PST FAMILY PREDICTED COLANIC ACID TRANSPORTER"/>
    <property type="match status" value="1"/>
</dbReference>
<feature type="transmembrane region" description="Helical" evidence="6">
    <location>
        <begin position="308"/>
        <end position="330"/>
    </location>
</feature>
<evidence type="ECO:0000313" key="8">
    <source>
        <dbReference type="Proteomes" id="UP000321230"/>
    </source>
</evidence>
<evidence type="ECO:0000256" key="2">
    <source>
        <dbReference type="ARBA" id="ARBA00022475"/>
    </source>
</evidence>
<feature type="transmembrane region" description="Helical" evidence="6">
    <location>
        <begin position="377"/>
        <end position="400"/>
    </location>
</feature>
<feature type="transmembrane region" description="Helical" evidence="6">
    <location>
        <begin position="21"/>
        <end position="41"/>
    </location>
</feature>
<comment type="caution">
    <text evidence="7">The sequence shown here is derived from an EMBL/GenBank/DDBJ whole genome shotgun (WGS) entry which is preliminary data.</text>
</comment>
<keyword evidence="5 6" id="KW-0472">Membrane</keyword>
<feature type="transmembrane region" description="Helical" evidence="6">
    <location>
        <begin position="96"/>
        <end position="117"/>
    </location>
</feature>
<dbReference type="InterPro" id="IPR050833">
    <property type="entry name" value="Poly_Biosynth_Transport"/>
</dbReference>
<accession>A0A511AW45</accession>
<dbReference type="GO" id="GO:0005886">
    <property type="term" value="C:plasma membrane"/>
    <property type="evidence" value="ECO:0007669"/>
    <property type="project" value="UniProtKB-SubCell"/>
</dbReference>
<feature type="transmembrane region" description="Helical" evidence="6">
    <location>
        <begin position="164"/>
        <end position="183"/>
    </location>
</feature>
<keyword evidence="8" id="KW-1185">Reference proteome</keyword>
<dbReference type="PANTHER" id="PTHR30250:SF31">
    <property type="entry name" value="INNER MEMBRANE PROTEIN YGHQ"/>
    <property type="match status" value="1"/>
</dbReference>
<dbReference type="Proteomes" id="UP000321230">
    <property type="component" value="Unassembled WGS sequence"/>
</dbReference>
<evidence type="ECO:0000256" key="5">
    <source>
        <dbReference type="ARBA" id="ARBA00023136"/>
    </source>
</evidence>